<accession>A0A8T1RJP7</accession>
<dbReference type="EMBL" id="CM031809">
    <property type="protein sequence ID" value="KAG6666583.1"/>
    <property type="molecule type" value="Genomic_DNA"/>
</dbReference>
<name>A0A8T1RJP7_CARIL</name>
<comment type="caution">
    <text evidence="2">The sequence shown here is derived from an EMBL/GenBank/DDBJ whole genome shotgun (WGS) entry which is preliminary data.</text>
</comment>
<dbReference type="Proteomes" id="UP000811609">
    <property type="component" value="Chromosome 1"/>
</dbReference>
<evidence type="ECO:0000313" key="2">
    <source>
        <dbReference type="EMBL" id="KAG6666583.1"/>
    </source>
</evidence>
<sequence length="102" mass="11292">MAIRASRKGVAHLSLANPTHFSFAVTKQPTISRSSHHSRSLRSVGFRPITARHQGGLHGEVRGTEEELTEESFRNAEESPETPAIDCPSEHTTSTLRIVIKY</sequence>
<organism evidence="2 3">
    <name type="scientific">Carya illinoinensis</name>
    <name type="common">Pecan</name>
    <dbReference type="NCBI Taxonomy" id="32201"/>
    <lineage>
        <taxon>Eukaryota</taxon>
        <taxon>Viridiplantae</taxon>
        <taxon>Streptophyta</taxon>
        <taxon>Embryophyta</taxon>
        <taxon>Tracheophyta</taxon>
        <taxon>Spermatophyta</taxon>
        <taxon>Magnoliopsida</taxon>
        <taxon>eudicotyledons</taxon>
        <taxon>Gunneridae</taxon>
        <taxon>Pentapetalae</taxon>
        <taxon>rosids</taxon>
        <taxon>fabids</taxon>
        <taxon>Fagales</taxon>
        <taxon>Juglandaceae</taxon>
        <taxon>Carya</taxon>
    </lineage>
</organism>
<dbReference type="AlphaFoldDB" id="A0A8T1RJP7"/>
<gene>
    <name evidence="2" type="ORF">CIPAW_01G041300</name>
</gene>
<proteinExistence type="predicted"/>
<evidence type="ECO:0000313" key="3">
    <source>
        <dbReference type="Proteomes" id="UP000811609"/>
    </source>
</evidence>
<evidence type="ECO:0000256" key="1">
    <source>
        <dbReference type="SAM" id="MobiDB-lite"/>
    </source>
</evidence>
<keyword evidence="3" id="KW-1185">Reference proteome</keyword>
<feature type="compositionally biased region" description="Basic and acidic residues" evidence="1">
    <location>
        <begin position="59"/>
        <end position="77"/>
    </location>
</feature>
<protein>
    <submittedName>
        <fullName evidence="2">Uncharacterized protein</fullName>
    </submittedName>
</protein>
<reference evidence="2" key="1">
    <citation type="submission" date="2020-12" db="EMBL/GenBank/DDBJ databases">
        <title>WGS assembly of Carya illinoinensis cv. Pawnee.</title>
        <authorList>
            <person name="Platts A."/>
            <person name="Shu S."/>
            <person name="Wright S."/>
            <person name="Barry K."/>
            <person name="Edger P."/>
            <person name="Pires J.C."/>
            <person name="Schmutz J."/>
        </authorList>
    </citation>
    <scope>NUCLEOTIDE SEQUENCE</scope>
    <source>
        <tissue evidence="2">Leaf</tissue>
    </source>
</reference>
<feature type="region of interest" description="Disordered" evidence="1">
    <location>
        <begin position="28"/>
        <end position="90"/>
    </location>
</feature>